<dbReference type="InterPro" id="IPR005645">
    <property type="entry name" value="FSH-like_dom"/>
</dbReference>
<dbReference type="GO" id="GO:0005634">
    <property type="term" value="C:nucleus"/>
    <property type="evidence" value="ECO:0007669"/>
    <property type="project" value="TreeGrafter"/>
</dbReference>
<accession>A0AAN6LZR0</accession>
<protein>
    <recommendedName>
        <fullName evidence="3">Serine hydrolase domain-containing protein</fullName>
    </recommendedName>
</protein>
<dbReference type="PANTHER" id="PTHR48070:SF3">
    <property type="entry name" value="ESTERASE DBAE-RELATED"/>
    <property type="match status" value="1"/>
</dbReference>
<dbReference type="GO" id="GO:0016787">
    <property type="term" value="F:hydrolase activity"/>
    <property type="evidence" value="ECO:0007669"/>
    <property type="project" value="UniProtKB-KW"/>
</dbReference>
<evidence type="ECO:0000313" key="5">
    <source>
        <dbReference type="Proteomes" id="UP001280581"/>
    </source>
</evidence>
<dbReference type="Proteomes" id="UP001280581">
    <property type="component" value="Unassembled WGS sequence"/>
</dbReference>
<organism evidence="4 5">
    <name type="scientific">Pseudopithomyces chartarum</name>
    <dbReference type="NCBI Taxonomy" id="1892770"/>
    <lineage>
        <taxon>Eukaryota</taxon>
        <taxon>Fungi</taxon>
        <taxon>Dikarya</taxon>
        <taxon>Ascomycota</taxon>
        <taxon>Pezizomycotina</taxon>
        <taxon>Dothideomycetes</taxon>
        <taxon>Pleosporomycetidae</taxon>
        <taxon>Pleosporales</taxon>
        <taxon>Massarineae</taxon>
        <taxon>Didymosphaeriaceae</taxon>
        <taxon>Pseudopithomyces</taxon>
    </lineage>
</organism>
<evidence type="ECO:0000256" key="2">
    <source>
        <dbReference type="ARBA" id="ARBA00022801"/>
    </source>
</evidence>
<dbReference type="GO" id="GO:0044550">
    <property type="term" value="P:secondary metabolite biosynthetic process"/>
    <property type="evidence" value="ECO:0007669"/>
    <property type="project" value="TreeGrafter"/>
</dbReference>
<dbReference type="SUPFAM" id="SSF53474">
    <property type="entry name" value="alpha/beta-Hydrolases"/>
    <property type="match status" value="1"/>
</dbReference>
<comment type="similarity">
    <text evidence="1">Belongs to the LovG family.</text>
</comment>
<dbReference type="PANTHER" id="PTHR48070">
    <property type="entry name" value="ESTERASE OVCA2"/>
    <property type="match status" value="1"/>
</dbReference>
<dbReference type="AlphaFoldDB" id="A0AAN6LZR0"/>
<dbReference type="Gene3D" id="3.40.50.1820">
    <property type="entry name" value="alpha/beta hydrolase"/>
    <property type="match status" value="1"/>
</dbReference>
<feature type="domain" description="Serine hydrolase" evidence="3">
    <location>
        <begin position="18"/>
        <end position="263"/>
    </location>
</feature>
<comment type="caution">
    <text evidence="4">The sequence shown here is derived from an EMBL/GenBank/DDBJ whole genome shotgun (WGS) entry which is preliminary data.</text>
</comment>
<keyword evidence="2" id="KW-0378">Hydrolase</keyword>
<keyword evidence="5" id="KW-1185">Reference proteome</keyword>
<dbReference type="EMBL" id="WVTA01000007">
    <property type="protein sequence ID" value="KAK3208604.1"/>
    <property type="molecule type" value="Genomic_DNA"/>
</dbReference>
<dbReference type="InterPro" id="IPR050593">
    <property type="entry name" value="LovG"/>
</dbReference>
<gene>
    <name evidence="4" type="ORF">GRF29_77g1227406</name>
</gene>
<dbReference type="Pfam" id="PF03959">
    <property type="entry name" value="FSH1"/>
    <property type="match status" value="1"/>
</dbReference>
<name>A0AAN6LZR0_9PLEO</name>
<proteinExistence type="inferred from homology"/>
<evidence type="ECO:0000259" key="3">
    <source>
        <dbReference type="Pfam" id="PF03959"/>
    </source>
</evidence>
<reference evidence="4 5" key="1">
    <citation type="submission" date="2021-02" db="EMBL/GenBank/DDBJ databases">
        <title>Genome assembly of Pseudopithomyces chartarum.</title>
        <authorList>
            <person name="Jauregui R."/>
            <person name="Singh J."/>
            <person name="Voisey C."/>
        </authorList>
    </citation>
    <scope>NUCLEOTIDE SEQUENCE [LARGE SCALE GENOMIC DNA]</scope>
    <source>
        <strain evidence="4 5">AGR01</strain>
    </source>
</reference>
<evidence type="ECO:0000313" key="4">
    <source>
        <dbReference type="EMBL" id="KAK3208604.1"/>
    </source>
</evidence>
<evidence type="ECO:0000256" key="1">
    <source>
        <dbReference type="ARBA" id="ARBA00005863"/>
    </source>
</evidence>
<dbReference type="GO" id="GO:0005737">
    <property type="term" value="C:cytoplasm"/>
    <property type="evidence" value="ECO:0007669"/>
    <property type="project" value="TreeGrafter"/>
</dbReference>
<dbReference type="InterPro" id="IPR029058">
    <property type="entry name" value="AB_hydrolase_fold"/>
</dbReference>
<sequence>MPTLGSKIPTIAPDSTHLPRILCLHGGGVNAAIFKAQSRSLIRHLQHSFRLVWADAPFFCDPHPDVIQVYGSYGPFRRWLRWLNEHAGVDAESCIDEIGYSIRTAMEEDDREGGRGEWVGLMGFSQGAKLAASILLEQQAREDKARREGKKEWDTCSIGIPGLNWRFGVLLAGRAPLLNLNPGLMTSQALVSTANIAEGFEFVGSVDDDSMLKQPTIHVLGMADPGLHLHRRLYEEYCEEGTKILVEWEGAHRVPIKSDTVDRVVGAIYEVSEDKGVDITWTVDRRSSWTYAE</sequence>